<dbReference type="RefSeq" id="WP_075117851.1">
    <property type="nucleotide sequence ID" value="NZ_MSCT01000005.1"/>
</dbReference>
<dbReference type="NCBIfam" id="TIGR01901">
    <property type="entry name" value="adhes_NPXG"/>
    <property type="match status" value="1"/>
</dbReference>
<proteinExistence type="predicted"/>
<dbReference type="InterPro" id="IPR011493">
    <property type="entry name" value="GLUG"/>
</dbReference>
<evidence type="ECO:0000256" key="4">
    <source>
        <dbReference type="SAM" id="MobiDB-lite"/>
    </source>
</evidence>
<accession>A0A1Q8EVM2</accession>
<dbReference type="EMBL" id="MSCT01000005">
    <property type="protein sequence ID" value="OLF55856.1"/>
    <property type="molecule type" value="Genomic_DNA"/>
</dbReference>
<dbReference type="Pfam" id="PF07581">
    <property type="entry name" value="Glug"/>
    <property type="match status" value="7"/>
</dbReference>
<dbReference type="AlphaFoldDB" id="A0A1Q8EVM2"/>
<keyword evidence="2" id="KW-0964">Secreted</keyword>
<dbReference type="Gene3D" id="2.160.20.10">
    <property type="entry name" value="Single-stranded right-handed beta-helix, Pectin lyase-like"/>
    <property type="match status" value="1"/>
</dbReference>
<keyword evidence="5" id="KW-1133">Transmembrane helix</keyword>
<evidence type="ECO:0000256" key="2">
    <source>
        <dbReference type="ARBA" id="ARBA00022525"/>
    </source>
</evidence>
<dbReference type="Pfam" id="PF05860">
    <property type="entry name" value="TPS"/>
    <property type="match status" value="1"/>
</dbReference>
<dbReference type="Gene3D" id="2.160.20.110">
    <property type="match status" value="3"/>
</dbReference>
<name>A0A1Q8EVM2_9PSED</name>
<evidence type="ECO:0000256" key="1">
    <source>
        <dbReference type="ARBA" id="ARBA00004613"/>
    </source>
</evidence>
<sequence length="1164" mass="115496">MNKSYALVWNQALGCWNVASEWTRRRGKAGRSKAVIAAGVSLLGLLAQAPAFALPSGADIVAGDGGMSTSVDGKHLTIDQQSNKLITHWNDFNVGADERVSFQQPGRDAVALNRVIGTHGSDIQGRIDANGQVFLINPNGVLFGKSAQVNVGGLVVSTQNLADKDFLDGNLHFTGNSSASISNAGTLAASDGGSVALLGAQVSNNGVIQANLGNVVLGAGKDMTLNFDGNGLLNLQISDGAVDALVQNGGLIKADGGQVLMTAKSADSLLKTVVSNQGTIEARTLQSKSGRIVLDGGDRGIVQVAGKQDASALGAQGNGGVVENRGAQVDVQLAAQVDTRADKGETGSWKIRANTLNVASQESGAGQAGQNNLGKLTSNNSTLRTETLTANLNNTHIELTSGNDLSVKAPLSWSSGNTLSLNAERGDVRVDAALTATGDKARLALSARNGSVRLNDDIRLTGAGAGLELNTGNQGHAIKDSKAVTLSGAGATFRANGQDYLVIQDLTQLRAVDKDLKGRYVLGNKIAGNGASFLSLADRSGFYGVFDGLGNSIDNLSVYGTGAFVGLFSSNAGEIRNLNLDRISVSGARSTHYNTQVGTLAGVNIGRIDNVKASNVRVTGADHLNTLGGLVALNLENGSIANSSASGSVIANSHTYAMGGLVGENIGNARGVASIDNSHSDVALSGHSSYISAGGLVGVNRNARITNSSSAGSIALSGDSQELGGLVGLNEGTSATRLTNVSSSVSVKGTGKDGFFGGLIGHNNGGTVTNASATGSVTGNNAQAIGGLIGYNNGGTVTNASASGDVSGVRTQNIGGLIGFNIASAVTNVSASGKVTGNGSQAIGGLIGRNRASRLTGASASGDVLDTASLNVGGLVGLNESSNQTNVKALGNVTGGSGANVGGLIGLNSGSSLTNASASGKVTGNGTQAIGGLIGQHIQGSLTNASAIGEVMDKNGRNLGGLIGSSQGGSHNNLKASGNVTGGANANVGGLIGLHTSGSLSNASARGQVVAGNSSIVGGLIGQGRNTTLRNTSASGAVTGGANTQAGGLVGNLASGSIANSSATGDVEASNESHVGGLVGWNNGQISNASASGKVTGNTGSAIGGLVGGNSGSVRLSSASGKIVSLGADNVYGGLIGVNLGQQSLNSVEGEAAKVPMIGRNFTF</sequence>
<dbReference type="SUPFAM" id="SSF51126">
    <property type="entry name" value="Pectin lyase-like"/>
    <property type="match status" value="1"/>
</dbReference>
<comment type="caution">
    <text evidence="7">The sequence shown here is derived from an EMBL/GenBank/DDBJ whole genome shotgun (WGS) entry which is preliminary data.</text>
</comment>
<dbReference type="GO" id="GO:0005576">
    <property type="term" value="C:extracellular region"/>
    <property type="evidence" value="ECO:0007669"/>
    <property type="project" value="UniProtKB-SubCell"/>
</dbReference>
<dbReference type="InterPro" id="IPR012334">
    <property type="entry name" value="Pectin_lyas_fold"/>
</dbReference>
<evidence type="ECO:0000256" key="5">
    <source>
        <dbReference type="SAM" id="Phobius"/>
    </source>
</evidence>
<evidence type="ECO:0000313" key="8">
    <source>
        <dbReference type="Proteomes" id="UP000185578"/>
    </source>
</evidence>
<feature type="region of interest" description="Disordered" evidence="4">
    <location>
        <begin position="361"/>
        <end position="380"/>
    </location>
</feature>
<protein>
    <submittedName>
        <fullName evidence="7">Filamentous hemagglutinin</fullName>
    </submittedName>
</protein>
<evidence type="ECO:0000313" key="7">
    <source>
        <dbReference type="EMBL" id="OLF55856.1"/>
    </source>
</evidence>
<dbReference type="Pfam" id="PF13018">
    <property type="entry name" value="ESPR"/>
    <property type="match status" value="1"/>
</dbReference>
<dbReference type="InterPro" id="IPR008638">
    <property type="entry name" value="FhaB/CdiA-like_TPS"/>
</dbReference>
<comment type="subcellular location">
    <subcellularLocation>
        <location evidence="1">Secreted</location>
    </subcellularLocation>
</comment>
<dbReference type="PANTHER" id="PTHR12338:SF8">
    <property type="entry name" value="HEME_HEMOPEXIN-BINDING PROTEIN"/>
    <property type="match status" value="1"/>
</dbReference>
<dbReference type="Proteomes" id="UP000185578">
    <property type="component" value="Unassembled WGS sequence"/>
</dbReference>
<reference evidence="7 8" key="1">
    <citation type="submission" date="2016-12" db="EMBL/GenBank/DDBJ databases">
        <authorList>
            <person name="Song W.-J."/>
            <person name="Kurnit D.M."/>
        </authorList>
    </citation>
    <scope>NUCLEOTIDE SEQUENCE [LARGE SCALE GENOMIC DNA]</scope>
    <source>
        <strain evidence="7 8">PCL1601</strain>
    </source>
</reference>
<dbReference type="SMART" id="SM00912">
    <property type="entry name" value="Haemagg_act"/>
    <property type="match status" value="1"/>
</dbReference>
<feature type="transmembrane region" description="Helical" evidence="5">
    <location>
        <begin position="34"/>
        <end position="54"/>
    </location>
</feature>
<feature type="domain" description="Filamentous haemagglutinin FhaB/tRNA nuclease CdiA-like TPS" evidence="6">
    <location>
        <begin position="51"/>
        <end position="165"/>
    </location>
</feature>
<dbReference type="OrthoDB" id="218680at2"/>
<dbReference type="InterPro" id="IPR024973">
    <property type="entry name" value="ESPR"/>
</dbReference>
<dbReference type="InterPro" id="IPR050909">
    <property type="entry name" value="Bact_Autotransporter_VF"/>
</dbReference>
<gene>
    <name evidence="7" type="ORF">BTN82_03880</name>
</gene>
<organism evidence="7 8">
    <name type="scientific">Pseudomonas chlororaphis</name>
    <dbReference type="NCBI Taxonomy" id="587753"/>
    <lineage>
        <taxon>Bacteria</taxon>
        <taxon>Pseudomonadati</taxon>
        <taxon>Pseudomonadota</taxon>
        <taxon>Gammaproteobacteria</taxon>
        <taxon>Pseudomonadales</taxon>
        <taxon>Pseudomonadaceae</taxon>
        <taxon>Pseudomonas</taxon>
    </lineage>
</organism>
<keyword evidence="3" id="KW-0732">Signal</keyword>
<evidence type="ECO:0000256" key="3">
    <source>
        <dbReference type="ARBA" id="ARBA00022729"/>
    </source>
</evidence>
<dbReference type="PANTHER" id="PTHR12338">
    <property type="entry name" value="AUTOTRANSPORTER"/>
    <property type="match status" value="1"/>
</dbReference>
<keyword evidence="5" id="KW-0472">Membrane</keyword>
<evidence type="ECO:0000259" key="6">
    <source>
        <dbReference type="SMART" id="SM00912"/>
    </source>
</evidence>
<keyword evidence="5" id="KW-0812">Transmembrane</keyword>
<dbReference type="InterPro" id="IPR011050">
    <property type="entry name" value="Pectin_lyase_fold/virulence"/>
</dbReference>